<feature type="binding site" evidence="9">
    <location>
        <begin position="283"/>
        <end position="285"/>
    </location>
    <ligand>
        <name>ATP</name>
        <dbReference type="ChEBI" id="CHEBI:30616"/>
    </ligand>
</feature>
<feature type="binding site" evidence="9">
    <location>
        <position position="16"/>
    </location>
    <ligand>
        <name>ATP</name>
        <dbReference type="ChEBI" id="CHEBI:30616"/>
    </ligand>
</feature>
<dbReference type="InterPro" id="IPR023865">
    <property type="entry name" value="Aliphatic_acid_kinase_CS"/>
</dbReference>
<dbReference type="EC" id="2.7.2.1" evidence="9"/>
<proteinExistence type="inferred from homology"/>
<dbReference type="Pfam" id="PF00871">
    <property type="entry name" value="Acetate_kinase"/>
    <property type="match status" value="1"/>
</dbReference>
<feature type="active site" description="Proton donor/acceptor" evidence="9">
    <location>
        <position position="150"/>
    </location>
</feature>
<dbReference type="InterPro" id="IPR000890">
    <property type="entry name" value="Aliphatic_acid_kin_short-chain"/>
</dbReference>
<feature type="binding site" evidence="9">
    <location>
        <position position="93"/>
    </location>
    <ligand>
        <name>substrate</name>
    </ligand>
</feature>
<evidence type="ECO:0000256" key="6">
    <source>
        <dbReference type="ARBA" id="ARBA00022777"/>
    </source>
</evidence>
<evidence type="ECO:0000256" key="2">
    <source>
        <dbReference type="ARBA" id="ARBA00022490"/>
    </source>
</evidence>
<comment type="caution">
    <text evidence="11">The sequence shown here is derived from an EMBL/GenBank/DDBJ whole genome shotgun (WGS) entry which is preliminary data.</text>
</comment>
<dbReference type="PROSITE" id="PS01075">
    <property type="entry name" value="ACETATE_KINASE_1"/>
    <property type="match status" value="1"/>
</dbReference>
<dbReference type="InterPro" id="IPR004372">
    <property type="entry name" value="Ac/propionate_kinase"/>
</dbReference>
<sequence length="394" mass="41566">MSDAIVVLNAGSSSIKFSLFAGTEDLPLVAGGQVSGVYTTPHFIAKDANGQTVAEKRWESGATLGHDGALAHIVDWFKATHSAAHRLGAVGHRVVHGGTDFAAPVRVDSEVVARLEKLVPLAPLHQPHNLAPIRLLLQSSPDLPQVACFDTAAHRSNPPLAQMFALPKALTDSGVRRYGFHGLSYEYIASVLSQHDKRAARGKTVVLHLGNGASMCALEGGRSIASTMGFTAVDGLPMGTRSGALDPGVLLYLMDEHGMDARAIEKLLYSQSGLLGVSGISSDMRELLASDQPDAALAVDLFLYRIGRELGSLAAALGGLDAIVFTAGIGERAAVVRERVCRQAAWLGVELDAEANAAQGPRISTPGSRTAAWVIPTNEELMIARHTRDLLARG</sequence>
<evidence type="ECO:0000256" key="7">
    <source>
        <dbReference type="ARBA" id="ARBA00022840"/>
    </source>
</evidence>
<name>A0ABU8WTL0_9BURK</name>
<evidence type="ECO:0000256" key="10">
    <source>
        <dbReference type="RuleBase" id="RU003835"/>
    </source>
</evidence>
<dbReference type="InterPro" id="IPR043129">
    <property type="entry name" value="ATPase_NBD"/>
</dbReference>
<dbReference type="PANTHER" id="PTHR21060:SF21">
    <property type="entry name" value="ACETATE KINASE"/>
    <property type="match status" value="1"/>
</dbReference>
<feature type="binding site" evidence="9">
    <location>
        <position position="379"/>
    </location>
    <ligand>
        <name>Mg(2+)</name>
        <dbReference type="ChEBI" id="CHEBI:18420"/>
    </ligand>
</feature>
<evidence type="ECO:0000256" key="5">
    <source>
        <dbReference type="ARBA" id="ARBA00022741"/>
    </source>
</evidence>
<reference evidence="11 12" key="1">
    <citation type="submission" date="2024-03" db="EMBL/GenBank/DDBJ databases">
        <title>Novel species of the genus Variovorax.</title>
        <authorList>
            <person name="Liu Q."/>
            <person name="Xin Y.-H."/>
        </authorList>
    </citation>
    <scope>NUCLEOTIDE SEQUENCE [LARGE SCALE GENOMIC DNA]</scope>
    <source>
        <strain evidence="11 12">KACC 18900</strain>
    </source>
</reference>
<dbReference type="PANTHER" id="PTHR21060">
    <property type="entry name" value="ACETATE KINASE"/>
    <property type="match status" value="1"/>
</dbReference>
<accession>A0ABU8WTL0</accession>
<dbReference type="NCBIfam" id="TIGR00016">
    <property type="entry name" value="ackA"/>
    <property type="match status" value="1"/>
</dbReference>
<dbReference type="Proteomes" id="UP001385892">
    <property type="component" value="Unassembled WGS sequence"/>
</dbReference>
<keyword evidence="8 9" id="KW-0460">Magnesium</keyword>
<dbReference type="HAMAP" id="MF_00020">
    <property type="entry name" value="Acetate_kinase"/>
    <property type="match status" value="1"/>
</dbReference>
<keyword evidence="2 9" id="KW-0963">Cytoplasm</keyword>
<evidence type="ECO:0000256" key="9">
    <source>
        <dbReference type="HAMAP-Rule" id="MF_00020"/>
    </source>
</evidence>
<comment type="similarity">
    <text evidence="1 9 10">Belongs to the acetokinase family.</text>
</comment>
<dbReference type="RefSeq" id="WP_340346308.1">
    <property type="nucleotide sequence ID" value="NZ_JBBKZT010000017.1"/>
</dbReference>
<keyword evidence="6 9" id="KW-0418">Kinase</keyword>
<feature type="site" description="Transition state stabilizer" evidence="9">
    <location>
        <position position="181"/>
    </location>
</feature>
<comment type="subunit">
    <text evidence="9">Homodimer.</text>
</comment>
<dbReference type="PRINTS" id="PR00471">
    <property type="entry name" value="ACETATEKNASE"/>
</dbReference>
<dbReference type="PROSITE" id="PS01076">
    <property type="entry name" value="ACETATE_KINASE_2"/>
    <property type="match status" value="1"/>
</dbReference>
<evidence type="ECO:0000256" key="4">
    <source>
        <dbReference type="ARBA" id="ARBA00022723"/>
    </source>
</evidence>
<evidence type="ECO:0000256" key="3">
    <source>
        <dbReference type="ARBA" id="ARBA00022679"/>
    </source>
</evidence>
<comment type="catalytic activity">
    <reaction evidence="9">
        <text>acetate + ATP = acetyl phosphate + ADP</text>
        <dbReference type="Rhea" id="RHEA:11352"/>
        <dbReference type="ChEBI" id="CHEBI:22191"/>
        <dbReference type="ChEBI" id="CHEBI:30089"/>
        <dbReference type="ChEBI" id="CHEBI:30616"/>
        <dbReference type="ChEBI" id="CHEBI:456216"/>
        <dbReference type="EC" id="2.7.2.1"/>
    </reaction>
</comment>
<evidence type="ECO:0000256" key="1">
    <source>
        <dbReference type="ARBA" id="ARBA00008748"/>
    </source>
</evidence>
<feature type="binding site" evidence="9">
    <location>
        <begin position="208"/>
        <end position="212"/>
    </location>
    <ligand>
        <name>ATP</name>
        <dbReference type="ChEBI" id="CHEBI:30616"/>
    </ligand>
</feature>
<comment type="cofactor">
    <cofactor evidence="9">
        <name>Mg(2+)</name>
        <dbReference type="ChEBI" id="CHEBI:18420"/>
    </cofactor>
    <cofactor evidence="9">
        <name>Mn(2+)</name>
        <dbReference type="ChEBI" id="CHEBI:29035"/>
    </cofactor>
    <text evidence="9">Mg(2+). Can also accept Mn(2+).</text>
</comment>
<keyword evidence="3 9" id="KW-0808">Transferase</keyword>
<keyword evidence="12" id="KW-1185">Reference proteome</keyword>
<feature type="binding site" evidence="9">
    <location>
        <position position="9"/>
    </location>
    <ligand>
        <name>Mg(2+)</name>
        <dbReference type="ChEBI" id="CHEBI:18420"/>
    </ligand>
</feature>
<protein>
    <recommendedName>
        <fullName evidence="9">Acetate kinase</fullName>
        <ecNumber evidence="9">2.7.2.1</ecNumber>
    </recommendedName>
    <alternativeName>
        <fullName evidence="9">Acetokinase</fullName>
    </alternativeName>
</protein>
<evidence type="ECO:0000313" key="11">
    <source>
        <dbReference type="EMBL" id="MEJ8850846.1"/>
    </source>
</evidence>
<dbReference type="PIRSF" id="PIRSF000722">
    <property type="entry name" value="Acetate_prop_kin"/>
    <property type="match status" value="1"/>
</dbReference>
<keyword evidence="4 9" id="KW-0479">Metal-binding</keyword>
<evidence type="ECO:0000256" key="8">
    <source>
        <dbReference type="ARBA" id="ARBA00022842"/>
    </source>
</evidence>
<dbReference type="Gene3D" id="3.30.420.40">
    <property type="match status" value="2"/>
</dbReference>
<evidence type="ECO:0000313" key="12">
    <source>
        <dbReference type="Proteomes" id="UP001385892"/>
    </source>
</evidence>
<dbReference type="SUPFAM" id="SSF53067">
    <property type="entry name" value="Actin-like ATPase domain"/>
    <property type="match status" value="2"/>
</dbReference>
<feature type="site" description="Transition state stabilizer" evidence="9">
    <location>
        <position position="241"/>
    </location>
</feature>
<dbReference type="GO" id="GO:0008776">
    <property type="term" value="F:acetate kinase activity"/>
    <property type="evidence" value="ECO:0007669"/>
    <property type="project" value="UniProtKB-EC"/>
</dbReference>
<comment type="subcellular location">
    <subcellularLocation>
        <location evidence="9">Cytoplasm</location>
    </subcellularLocation>
</comment>
<comment type="caution">
    <text evidence="9">Lacks conserved residue(s) required for the propagation of feature annotation.</text>
</comment>
<dbReference type="EMBL" id="JBBKZT010000017">
    <property type="protein sequence ID" value="MEJ8850846.1"/>
    <property type="molecule type" value="Genomic_DNA"/>
</dbReference>
<comment type="pathway">
    <text evidence="9">Metabolic intermediate biosynthesis; acetyl-CoA biosynthesis; acetyl-CoA from acetate: step 1/2.</text>
</comment>
<comment type="function">
    <text evidence="9">Catalyzes the formation of acetyl phosphate from acetate and ATP. Can also catalyze the reverse reaction.</text>
</comment>
<organism evidence="11 12">
    <name type="scientific">Variovorax rhizosphaerae</name>
    <dbReference type="NCBI Taxonomy" id="1836200"/>
    <lineage>
        <taxon>Bacteria</taxon>
        <taxon>Pseudomonadati</taxon>
        <taxon>Pseudomonadota</taxon>
        <taxon>Betaproteobacteria</taxon>
        <taxon>Burkholderiales</taxon>
        <taxon>Comamonadaceae</taxon>
        <taxon>Variovorax</taxon>
    </lineage>
</organism>
<gene>
    <name evidence="9" type="primary">ackA</name>
    <name evidence="11" type="ORF">WKW82_29695</name>
</gene>
<keyword evidence="5 9" id="KW-0547">Nucleotide-binding</keyword>
<keyword evidence="7 9" id="KW-0067">ATP-binding</keyword>